<keyword evidence="2" id="KW-1185">Reference proteome</keyword>
<proteinExistence type="predicted"/>
<dbReference type="Proteomes" id="UP000214566">
    <property type="component" value="Unassembled WGS sequence"/>
</dbReference>
<gene>
    <name evidence="1" type="ORF">THIARS_90198</name>
</gene>
<reference evidence="1 2" key="1">
    <citation type="submission" date="2016-06" db="EMBL/GenBank/DDBJ databases">
        <authorList>
            <person name="Kjaerup R.B."/>
            <person name="Dalgaard T.S."/>
            <person name="Juul-Madsen H.R."/>
        </authorList>
    </citation>
    <scope>NUCLEOTIDE SEQUENCE [LARGE SCALE GENOMIC DNA]</scope>
    <source>
        <strain evidence="1 2">DSM 16361</strain>
    </source>
</reference>
<sequence>MRASRRHFPYTENNLFYCTTWPGIMTPTLDYLLSDIKNLGVSYVMSYMKQPGWNSFFAVSVNMNFT</sequence>
<protein>
    <submittedName>
        <fullName evidence="1">Uncharacterized protein</fullName>
    </submittedName>
</protein>
<evidence type="ECO:0000313" key="2">
    <source>
        <dbReference type="Proteomes" id="UP000214566"/>
    </source>
</evidence>
<organism evidence="1 2">
    <name type="scientific">Thiomonas delicata</name>
    <name type="common">Thiomonas cuprina</name>
    <dbReference type="NCBI Taxonomy" id="364030"/>
    <lineage>
        <taxon>Bacteria</taxon>
        <taxon>Pseudomonadati</taxon>
        <taxon>Pseudomonadota</taxon>
        <taxon>Betaproteobacteria</taxon>
        <taxon>Burkholderiales</taxon>
        <taxon>Thiomonas</taxon>
    </lineage>
</organism>
<dbReference type="AlphaFoldDB" id="A0A238D9N9"/>
<evidence type="ECO:0000313" key="1">
    <source>
        <dbReference type="EMBL" id="SBP90048.1"/>
    </source>
</evidence>
<accession>A0A238D9N9</accession>
<name>A0A238D9N9_THIDL</name>
<dbReference type="EMBL" id="FLMQ01000058">
    <property type="protein sequence ID" value="SBP90048.1"/>
    <property type="molecule type" value="Genomic_DNA"/>
</dbReference>